<evidence type="ECO:0008006" key="5">
    <source>
        <dbReference type="Google" id="ProtNLM"/>
    </source>
</evidence>
<organism evidence="4">
    <name type="scientific">uncultured organism</name>
    <dbReference type="NCBI Taxonomy" id="155900"/>
    <lineage>
        <taxon>unclassified sequences</taxon>
        <taxon>environmental samples</taxon>
    </lineage>
</organism>
<dbReference type="AlphaFoldDB" id="A0A5B8R9J1"/>
<dbReference type="InterPro" id="IPR041290">
    <property type="entry name" value="Tli4_C"/>
</dbReference>
<proteinExistence type="predicted"/>
<evidence type="ECO:0000256" key="1">
    <source>
        <dbReference type="SAM" id="Phobius"/>
    </source>
</evidence>
<keyword evidence="1" id="KW-0812">Transmembrane</keyword>
<evidence type="ECO:0000259" key="2">
    <source>
        <dbReference type="Pfam" id="PF18426"/>
    </source>
</evidence>
<protein>
    <recommendedName>
        <fullName evidence="5">Tle cognate immunity protein 4 C-terminal domain-containing protein</fullName>
    </recommendedName>
</protein>
<feature type="transmembrane region" description="Helical" evidence="1">
    <location>
        <begin position="6"/>
        <end position="26"/>
    </location>
</feature>
<sequence>MKTARLWVLAGIGVAIALLVLGYGAYERGIPTMNEQERQTLEGYTQTMRPVCVGRFQLQMPERMALSSSSLTVNDAKISARPMSRQMYDRFIGKRKNTLEAKKPDSEVYSPYLKRVIESSAGFIIFDRNESPGATDALRVLEGYKFEGFTMFSVELKATDLTDERYKADRAYMSSNKSERLKQVQHLLQRLHPRESDEIPERPGLCFGHGFLAGGADETIPGAALPYREESIGMTFVDNVHEDIYLNIYTNTTIAAETTLLERKPGVIALLSRDPNHSMLRDGKVDLQGIKQAEEVLTTGTTDEDVRGHYFNIEANSRIGSPETPYVDITLRTGEFVTDGTHPRIDQASLTDAEAAGLWDAVTRTFQPRPNAF</sequence>
<dbReference type="InterPro" id="IPR040761">
    <property type="entry name" value="Tli4_N"/>
</dbReference>
<keyword evidence="1" id="KW-1133">Transmembrane helix</keyword>
<dbReference type="Pfam" id="PF18426">
    <property type="entry name" value="Tli4_C"/>
    <property type="match status" value="1"/>
</dbReference>
<keyword evidence="1" id="KW-0472">Membrane</keyword>
<accession>A0A5B8R9J1</accession>
<reference evidence="4" key="1">
    <citation type="submission" date="2019-06" db="EMBL/GenBank/DDBJ databases">
        <authorList>
            <person name="Murdoch R.W."/>
            <person name="Fathepure B."/>
        </authorList>
    </citation>
    <scope>NUCLEOTIDE SEQUENCE</scope>
</reference>
<feature type="domain" description="Tle cognate immunity protein 4 N-terminal" evidence="3">
    <location>
        <begin position="49"/>
        <end position="194"/>
    </location>
</feature>
<name>A0A5B8R9J1_9ZZZZ</name>
<evidence type="ECO:0000313" key="4">
    <source>
        <dbReference type="EMBL" id="QEA05410.1"/>
    </source>
</evidence>
<dbReference type="Pfam" id="PF18443">
    <property type="entry name" value="Tli4_N"/>
    <property type="match status" value="1"/>
</dbReference>
<evidence type="ECO:0000259" key="3">
    <source>
        <dbReference type="Pfam" id="PF18443"/>
    </source>
</evidence>
<feature type="domain" description="Tle cognate immunity protein 4 C-terminal" evidence="2">
    <location>
        <begin position="198"/>
        <end position="371"/>
    </location>
</feature>
<gene>
    <name evidence="4" type="ORF">KBTEX_01731</name>
</gene>
<dbReference type="EMBL" id="MN079101">
    <property type="protein sequence ID" value="QEA05410.1"/>
    <property type="molecule type" value="Genomic_DNA"/>
</dbReference>